<evidence type="ECO:0000313" key="3">
    <source>
        <dbReference type="Proteomes" id="UP000663929"/>
    </source>
</evidence>
<dbReference type="InterPro" id="IPR031315">
    <property type="entry name" value="LNS2/PITP"/>
</dbReference>
<dbReference type="Gene3D" id="3.40.50.1000">
    <property type="entry name" value="HAD superfamily/HAD-like"/>
    <property type="match status" value="1"/>
</dbReference>
<keyword evidence="3" id="KW-1185">Reference proteome</keyword>
<dbReference type="EMBL" id="CP071793">
    <property type="protein sequence ID" value="QTD51967.1"/>
    <property type="molecule type" value="Genomic_DNA"/>
</dbReference>
<sequence length="159" mass="17794">MASECRPPPFPWRPAFSFLARGGAGELVETYLALGYHPIFLTARPYWSAKGSRQWLRDNMDLPDFTLRAALSHEENLLRTADYKAAVLAERQDAGLEIFRAYGNADTDIEAYERVGIPKNQTFTIGDLTGESGTAPIEQEHYFDHIDAVVEDRPGSGCR</sequence>
<dbReference type="Proteomes" id="UP000663929">
    <property type="component" value="Chromosome"/>
</dbReference>
<protein>
    <recommendedName>
        <fullName evidence="1">LNS2/PITP domain-containing protein</fullName>
    </recommendedName>
</protein>
<dbReference type="InterPro" id="IPR023214">
    <property type="entry name" value="HAD_sf"/>
</dbReference>
<name>A0A8A4TRE8_SULCO</name>
<dbReference type="RefSeq" id="WP_237382079.1">
    <property type="nucleotide sequence ID" value="NZ_CP071793.1"/>
</dbReference>
<evidence type="ECO:0000259" key="1">
    <source>
        <dbReference type="SMART" id="SM00775"/>
    </source>
</evidence>
<accession>A0A8A4TRE8</accession>
<dbReference type="KEGG" id="scor:J3U87_05795"/>
<reference evidence="2" key="1">
    <citation type="submission" date="2021-03" db="EMBL/GenBank/DDBJ databases">
        <title>Acanthopleuribacteraceae sp. M133.</title>
        <authorList>
            <person name="Wang G."/>
        </authorList>
    </citation>
    <scope>NUCLEOTIDE SEQUENCE</scope>
    <source>
        <strain evidence="2">M133</strain>
    </source>
</reference>
<organism evidence="2 3">
    <name type="scientific">Sulfidibacter corallicola</name>
    <dbReference type="NCBI Taxonomy" id="2818388"/>
    <lineage>
        <taxon>Bacteria</taxon>
        <taxon>Pseudomonadati</taxon>
        <taxon>Acidobacteriota</taxon>
        <taxon>Holophagae</taxon>
        <taxon>Acanthopleuribacterales</taxon>
        <taxon>Acanthopleuribacteraceae</taxon>
        <taxon>Sulfidibacter</taxon>
    </lineage>
</organism>
<proteinExistence type="predicted"/>
<evidence type="ECO:0000313" key="2">
    <source>
        <dbReference type="EMBL" id="QTD51967.1"/>
    </source>
</evidence>
<dbReference type="SUPFAM" id="SSF56784">
    <property type="entry name" value="HAD-like"/>
    <property type="match status" value="1"/>
</dbReference>
<gene>
    <name evidence="2" type="ORF">J3U87_05795</name>
</gene>
<feature type="domain" description="LNS2/PITP" evidence="1">
    <location>
        <begin position="16"/>
        <end position="134"/>
    </location>
</feature>
<dbReference type="SMART" id="SM00775">
    <property type="entry name" value="LNS2"/>
    <property type="match status" value="1"/>
</dbReference>
<dbReference type="InterPro" id="IPR036412">
    <property type="entry name" value="HAD-like_sf"/>
</dbReference>
<dbReference type="Pfam" id="PF24694">
    <property type="entry name" value="LNS2_PITM1-3"/>
    <property type="match status" value="1"/>
</dbReference>
<dbReference type="AlphaFoldDB" id="A0A8A4TRE8"/>